<comment type="caution">
    <text evidence="2">The sequence shown here is derived from an EMBL/GenBank/DDBJ whole genome shotgun (WGS) entry which is preliminary data.</text>
</comment>
<reference evidence="2 3" key="1">
    <citation type="journal article" date="2015" name="Genome Announc.">
        <title>Draft Genome of the Euendolithic (true boring) Cyanobacterium Mastigocoleus testarum strain BC008.</title>
        <authorList>
            <person name="Guida B.S."/>
            <person name="Garcia-Pichel F."/>
        </authorList>
    </citation>
    <scope>NUCLEOTIDE SEQUENCE [LARGE SCALE GENOMIC DNA]</scope>
    <source>
        <strain evidence="2 3">BC008</strain>
    </source>
</reference>
<dbReference type="EMBL" id="LMTZ01000005">
    <property type="protein sequence ID" value="KST70062.1"/>
    <property type="molecule type" value="Genomic_DNA"/>
</dbReference>
<sequence>MPKFEEQLDSIYAANRQEWREWLEKNHSTTIGIWLIYYKVKSSKSSVKYSEAVKEALCFGWIDSKVKSIDQERYMQIFTPRKPKSVWSKLNKQYIEELIEQNLMTAAGFAKITAAKEDGSWEALDAIEALIIPEDLKQALESNEAAKRNFEAFSNSSKKSILFWISSAKRQQTRLKRIEKTVNSAAENKNPLA</sequence>
<name>A0A0V7ZZW7_9CYAN</name>
<dbReference type="Pfam" id="PF13376">
    <property type="entry name" value="OmdA"/>
    <property type="match status" value="1"/>
</dbReference>
<dbReference type="EMBL" id="LMTZ01000004">
    <property type="protein sequence ID" value="KST70093.1"/>
    <property type="molecule type" value="Genomic_DNA"/>
</dbReference>
<dbReference type="AlphaFoldDB" id="A0A0V7ZZW7"/>
<accession>A0A0V7ZZW7</accession>
<protein>
    <recommendedName>
        <fullName evidence="4">Bacteriocin-protection protein</fullName>
    </recommendedName>
</protein>
<evidence type="ECO:0000313" key="3">
    <source>
        <dbReference type="Proteomes" id="UP000053372"/>
    </source>
</evidence>
<gene>
    <name evidence="1" type="ORF">BC008_06370</name>
    <name evidence="2" type="ORF">BC008_06540</name>
</gene>
<evidence type="ECO:0008006" key="4">
    <source>
        <dbReference type="Google" id="ProtNLM"/>
    </source>
</evidence>
<dbReference type="RefSeq" id="WP_027845558.1">
    <property type="nucleotide sequence ID" value="NZ_LMTZ01000004.1"/>
</dbReference>
<keyword evidence="3" id="KW-1185">Reference proteome</keyword>
<evidence type="ECO:0000313" key="2">
    <source>
        <dbReference type="EMBL" id="KST70093.1"/>
    </source>
</evidence>
<dbReference type="OrthoDB" id="9796999at2"/>
<proteinExistence type="predicted"/>
<dbReference type="Proteomes" id="UP000053372">
    <property type="component" value="Unassembled WGS sequence"/>
</dbReference>
<organism evidence="2 3">
    <name type="scientific">Mastigocoleus testarum BC008</name>
    <dbReference type="NCBI Taxonomy" id="371196"/>
    <lineage>
        <taxon>Bacteria</taxon>
        <taxon>Bacillati</taxon>
        <taxon>Cyanobacteriota</taxon>
        <taxon>Cyanophyceae</taxon>
        <taxon>Nostocales</taxon>
        <taxon>Hapalosiphonaceae</taxon>
        <taxon>Mastigocoleus</taxon>
    </lineage>
</organism>
<evidence type="ECO:0000313" key="1">
    <source>
        <dbReference type="EMBL" id="KST70062.1"/>
    </source>
</evidence>